<dbReference type="InterPro" id="IPR002686">
    <property type="entry name" value="Transposase_17"/>
</dbReference>
<evidence type="ECO:0000313" key="2">
    <source>
        <dbReference type="EMBL" id="QFT26467.1"/>
    </source>
</evidence>
<dbReference type="KEGG" id="vaq:FIV01_08505"/>
<dbReference type="SUPFAM" id="SSF143422">
    <property type="entry name" value="Transposase IS200-like"/>
    <property type="match status" value="1"/>
</dbReference>
<protein>
    <submittedName>
        <fullName evidence="2">Transposase IS200 like protein</fullName>
    </submittedName>
</protein>
<dbReference type="EMBL" id="CP045350">
    <property type="protein sequence ID" value="QFT26467.1"/>
    <property type="molecule type" value="Genomic_DNA"/>
</dbReference>
<dbReference type="PANTHER" id="PTHR33360">
    <property type="entry name" value="TRANSPOSASE FOR INSERTION SEQUENCE ELEMENT IS200"/>
    <property type="match status" value="1"/>
</dbReference>
<feature type="domain" description="Transposase IS200-like" evidence="1">
    <location>
        <begin position="11"/>
        <end position="57"/>
    </location>
</feature>
<accession>A0A5P9CL69</accession>
<dbReference type="Pfam" id="PF01797">
    <property type="entry name" value="Y1_Tnp"/>
    <property type="match status" value="1"/>
</dbReference>
<keyword evidence="3" id="KW-1185">Reference proteome</keyword>
<name>A0A5P9CL69_9VIBR</name>
<dbReference type="InterPro" id="IPR036515">
    <property type="entry name" value="Transposase_17_sf"/>
</dbReference>
<dbReference type="GO" id="GO:0006313">
    <property type="term" value="P:DNA transposition"/>
    <property type="evidence" value="ECO:0007669"/>
    <property type="project" value="InterPro"/>
</dbReference>
<proteinExistence type="predicted"/>
<evidence type="ECO:0000313" key="3">
    <source>
        <dbReference type="Proteomes" id="UP000326936"/>
    </source>
</evidence>
<gene>
    <name evidence="2" type="ORF">FIV01_08505</name>
</gene>
<dbReference type="Proteomes" id="UP000326936">
    <property type="component" value="Chromosome"/>
</dbReference>
<reference evidence="2 3" key="1">
    <citation type="submission" date="2019-10" db="EMBL/GenBank/DDBJ databases">
        <title>Complete genome sequence of Vibrio sp. strain THAF100, isolated from non-filtered water from the water column of tank 6 of a marine aquarium containing stony-coral fragments. Water maintained at 26 degree C.</title>
        <authorList>
            <person name="Ruckert C."/>
            <person name="Franco A."/>
            <person name="Kalinowski J."/>
            <person name="Glaeser S."/>
        </authorList>
    </citation>
    <scope>NUCLEOTIDE SEQUENCE [LARGE SCALE GENOMIC DNA]</scope>
    <source>
        <strain evidence="2 3">THAF100</strain>
    </source>
</reference>
<dbReference type="PANTHER" id="PTHR33360:SF2">
    <property type="entry name" value="TRANSPOSASE FOR INSERTION SEQUENCE ELEMENT IS200"/>
    <property type="match status" value="1"/>
</dbReference>
<evidence type="ECO:0000259" key="1">
    <source>
        <dbReference type="Pfam" id="PF01797"/>
    </source>
</evidence>
<organism evidence="2 3">
    <name type="scientific">Vibrio aquimaris</name>
    <dbReference type="NCBI Taxonomy" id="2587862"/>
    <lineage>
        <taxon>Bacteria</taxon>
        <taxon>Pseudomonadati</taxon>
        <taxon>Pseudomonadota</taxon>
        <taxon>Gammaproteobacteria</taxon>
        <taxon>Vibrionales</taxon>
        <taxon>Vibrionaceae</taxon>
        <taxon>Vibrio</taxon>
    </lineage>
</organism>
<sequence>MRDYKSLSHSRWDCKYHVVFIPKKRQKMIYGAIRKHLGSTLHELAKRKGVTIRRGALDERSCSYVYQRSAKVFCI</sequence>
<dbReference type="GO" id="GO:0003677">
    <property type="term" value="F:DNA binding"/>
    <property type="evidence" value="ECO:0007669"/>
    <property type="project" value="InterPro"/>
</dbReference>
<dbReference type="GO" id="GO:0004803">
    <property type="term" value="F:transposase activity"/>
    <property type="evidence" value="ECO:0007669"/>
    <property type="project" value="InterPro"/>
</dbReference>
<dbReference type="Gene3D" id="3.30.70.1290">
    <property type="entry name" value="Transposase IS200-like"/>
    <property type="match status" value="1"/>
</dbReference>
<dbReference type="AlphaFoldDB" id="A0A5P9CL69"/>